<reference evidence="9" key="2">
    <citation type="journal article" date="2021" name="PeerJ">
        <title>Extensive microbial diversity within the chicken gut microbiome revealed by metagenomics and culture.</title>
        <authorList>
            <person name="Gilroy R."/>
            <person name="Ravi A."/>
            <person name="Getino M."/>
            <person name="Pursley I."/>
            <person name="Horton D.L."/>
            <person name="Alikhan N.F."/>
            <person name="Baker D."/>
            <person name="Gharbi K."/>
            <person name="Hall N."/>
            <person name="Watson M."/>
            <person name="Adriaenssens E.M."/>
            <person name="Foster-Nyarko E."/>
            <person name="Jarju S."/>
            <person name="Secka A."/>
            <person name="Antonio M."/>
            <person name="Oren A."/>
            <person name="Chaudhuri R.R."/>
            <person name="La Ragione R."/>
            <person name="Hildebrand F."/>
            <person name="Pallen M.J."/>
        </authorList>
    </citation>
    <scope>NUCLEOTIDE SEQUENCE</scope>
    <source>
        <strain evidence="9">ChiSxjej1B13-7041</strain>
    </source>
</reference>
<comment type="similarity">
    <text evidence="1">Belongs to the sigma-70 factor family.</text>
</comment>
<dbReference type="Gene3D" id="1.10.10.10">
    <property type="entry name" value="Winged helix-like DNA-binding domain superfamily/Winged helix DNA-binding domain"/>
    <property type="match status" value="1"/>
</dbReference>
<dbReference type="PANTHER" id="PTHR30385">
    <property type="entry name" value="SIGMA FACTOR F FLAGELLAR"/>
    <property type="match status" value="1"/>
</dbReference>
<dbReference type="EMBL" id="DVHU01000112">
    <property type="protein sequence ID" value="HIR94259.1"/>
    <property type="molecule type" value="Genomic_DNA"/>
</dbReference>
<evidence type="ECO:0000256" key="5">
    <source>
        <dbReference type="ARBA" id="ARBA00023125"/>
    </source>
</evidence>
<dbReference type="Pfam" id="PF04542">
    <property type="entry name" value="Sigma70_r2"/>
    <property type="match status" value="1"/>
</dbReference>
<dbReference type="PANTHER" id="PTHR30385:SF1">
    <property type="entry name" value="RNA POLYMERASE SIGMA-H FACTOR"/>
    <property type="match status" value="1"/>
</dbReference>
<dbReference type="InterPro" id="IPR036388">
    <property type="entry name" value="WH-like_DNA-bd_sf"/>
</dbReference>
<dbReference type="InterPro" id="IPR000943">
    <property type="entry name" value="RNA_pol_sigma70"/>
</dbReference>
<dbReference type="InterPro" id="IPR014284">
    <property type="entry name" value="RNA_pol_sigma-70_dom"/>
</dbReference>
<accession>A0A9D1EMF1</accession>
<dbReference type="PIRSF" id="PIRSF002939">
    <property type="entry name" value="RNA_polymerase_sigma-H_factor"/>
    <property type="match status" value="1"/>
</dbReference>
<comment type="function">
    <text evidence="7">Sigma factors are initiation factors that promote the attachment of RNA polymerase to specific initiation sites and are then released. Sigma-S contributes to the protection against external stress, thus playing a role in cellular fitness and survival.</text>
</comment>
<name>A0A9D1EMF1_9FIRM</name>
<evidence type="ECO:0000256" key="3">
    <source>
        <dbReference type="ARBA" id="ARBA00023015"/>
    </source>
</evidence>
<dbReference type="SUPFAM" id="SSF46894">
    <property type="entry name" value="C-terminal effector domain of the bipartite response regulators"/>
    <property type="match status" value="1"/>
</dbReference>
<organism evidence="9 10">
    <name type="scientific">Candidatus Egerieimonas intestinavium</name>
    <dbReference type="NCBI Taxonomy" id="2840777"/>
    <lineage>
        <taxon>Bacteria</taxon>
        <taxon>Bacillati</taxon>
        <taxon>Bacillota</taxon>
        <taxon>Clostridia</taxon>
        <taxon>Lachnospirales</taxon>
        <taxon>Lachnospiraceae</taxon>
        <taxon>Lachnospiraceae incertae sedis</taxon>
        <taxon>Candidatus Egerieimonas</taxon>
    </lineage>
</organism>
<sequence>MRAYEGQSDEELLQLMQQGEPEVAEYLVKKYKYLVLRQARAMYLVGGDTDDLIQEGMLGLFKAVQGYRPEKAASFATFAQVCIHRQIYSAVQSAGRQKHEPLNTYVSFSNQDWEEVSAFQDDQNPETIVIGQEQMTQIREQIYQLLSPFETRVLQRYLEGMDYIRIADELGKSPKSVDNAIQRIRGKVRAHMEKIRKEEGND</sequence>
<keyword evidence="6" id="KW-0804">Transcription</keyword>
<dbReference type="InterPro" id="IPR016371">
    <property type="entry name" value="RNA_pol_sigma-H_factor"/>
</dbReference>
<evidence type="ECO:0000256" key="1">
    <source>
        <dbReference type="ARBA" id="ARBA00007788"/>
    </source>
</evidence>
<evidence type="ECO:0000256" key="7">
    <source>
        <dbReference type="ARBA" id="ARBA00024701"/>
    </source>
</evidence>
<dbReference type="GO" id="GO:0006352">
    <property type="term" value="P:DNA-templated transcription initiation"/>
    <property type="evidence" value="ECO:0007669"/>
    <property type="project" value="InterPro"/>
</dbReference>
<dbReference type="SUPFAM" id="SSF88946">
    <property type="entry name" value="Sigma2 domain of RNA polymerase sigma factors"/>
    <property type="match status" value="1"/>
</dbReference>
<keyword evidence="5" id="KW-0238">DNA-binding</keyword>
<evidence type="ECO:0000256" key="2">
    <source>
        <dbReference type="ARBA" id="ARBA00021245"/>
    </source>
</evidence>
<dbReference type="AlphaFoldDB" id="A0A9D1EMF1"/>
<dbReference type="InterPro" id="IPR013325">
    <property type="entry name" value="RNA_pol_sigma_r2"/>
</dbReference>
<evidence type="ECO:0000256" key="6">
    <source>
        <dbReference type="ARBA" id="ARBA00023163"/>
    </source>
</evidence>
<dbReference type="Proteomes" id="UP000886841">
    <property type="component" value="Unassembled WGS sequence"/>
</dbReference>
<evidence type="ECO:0000259" key="8">
    <source>
        <dbReference type="PROSITE" id="PS00715"/>
    </source>
</evidence>
<dbReference type="GO" id="GO:0016987">
    <property type="term" value="F:sigma factor activity"/>
    <property type="evidence" value="ECO:0007669"/>
    <property type="project" value="UniProtKB-KW"/>
</dbReference>
<keyword evidence="3" id="KW-0805">Transcription regulation</keyword>
<dbReference type="InterPro" id="IPR013249">
    <property type="entry name" value="RNA_pol_sigma70_r4_t2"/>
</dbReference>
<gene>
    <name evidence="9" type="ORF">IAB98_12650</name>
</gene>
<proteinExistence type="inferred from homology"/>
<evidence type="ECO:0000313" key="10">
    <source>
        <dbReference type="Proteomes" id="UP000886841"/>
    </source>
</evidence>
<dbReference type="InterPro" id="IPR016032">
    <property type="entry name" value="Sig_transdc_resp-reg_C-effctor"/>
</dbReference>
<dbReference type="Gene3D" id="1.20.120.1810">
    <property type="match status" value="1"/>
</dbReference>
<reference evidence="9" key="1">
    <citation type="submission" date="2020-10" db="EMBL/GenBank/DDBJ databases">
        <authorList>
            <person name="Gilroy R."/>
        </authorList>
    </citation>
    <scope>NUCLEOTIDE SEQUENCE</scope>
    <source>
        <strain evidence="9">ChiSxjej1B13-7041</strain>
    </source>
</reference>
<feature type="domain" description="RNA polymerase sigma-70" evidence="8">
    <location>
        <begin position="51"/>
        <end position="64"/>
    </location>
</feature>
<dbReference type="PROSITE" id="PS00715">
    <property type="entry name" value="SIGMA70_1"/>
    <property type="match status" value="1"/>
</dbReference>
<evidence type="ECO:0000256" key="4">
    <source>
        <dbReference type="ARBA" id="ARBA00023082"/>
    </source>
</evidence>
<protein>
    <recommendedName>
        <fullName evidence="2">RNA polymerase sigma factor SigS</fullName>
    </recommendedName>
</protein>
<dbReference type="Pfam" id="PF08281">
    <property type="entry name" value="Sigma70_r4_2"/>
    <property type="match status" value="1"/>
</dbReference>
<keyword evidence="4" id="KW-0731">Sigma factor</keyword>
<dbReference type="NCBIfam" id="TIGR02937">
    <property type="entry name" value="sigma70-ECF"/>
    <property type="match status" value="1"/>
</dbReference>
<dbReference type="GO" id="GO:0003677">
    <property type="term" value="F:DNA binding"/>
    <property type="evidence" value="ECO:0007669"/>
    <property type="project" value="UniProtKB-KW"/>
</dbReference>
<comment type="caution">
    <text evidence="9">The sequence shown here is derived from an EMBL/GenBank/DDBJ whole genome shotgun (WGS) entry which is preliminary data.</text>
</comment>
<dbReference type="InterPro" id="IPR007627">
    <property type="entry name" value="RNA_pol_sigma70_r2"/>
</dbReference>
<evidence type="ECO:0000313" key="9">
    <source>
        <dbReference type="EMBL" id="HIR94259.1"/>
    </source>
</evidence>